<organism evidence="1 2">
    <name type="scientific">Portunus trituberculatus</name>
    <name type="common">Swimming crab</name>
    <name type="synonym">Neptunus trituberculatus</name>
    <dbReference type="NCBI Taxonomy" id="210409"/>
    <lineage>
        <taxon>Eukaryota</taxon>
        <taxon>Metazoa</taxon>
        <taxon>Ecdysozoa</taxon>
        <taxon>Arthropoda</taxon>
        <taxon>Crustacea</taxon>
        <taxon>Multicrustacea</taxon>
        <taxon>Malacostraca</taxon>
        <taxon>Eumalacostraca</taxon>
        <taxon>Eucarida</taxon>
        <taxon>Decapoda</taxon>
        <taxon>Pleocyemata</taxon>
        <taxon>Brachyura</taxon>
        <taxon>Eubrachyura</taxon>
        <taxon>Portunoidea</taxon>
        <taxon>Portunidae</taxon>
        <taxon>Portuninae</taxon>
        <taxon>Portunus</taxon>
    </lineage>
</organism>
<accession>A0A5B7E8M4</accession>
<protein>
    <submittedName>
        <fullName evidence="1">Uncharacterized protein</fullName>
    </submittedName>
</protein>
<dbReference type="EMBL" id="VSRR010002249">
    <property type="protein sequence ID" value="MPC30411.1"/>
    <property type="molecule type" value="Genomic_DNA"/>
</dbReference>
<name>A0A5B7E8M4_PORTR</name>
<evidence type="ECO:0000313" key="2">
    <source>
        <dbReference type="Proteomes" id="UP000324222"/>
    </source>
</evidence>
<reference evidence="1 2" key="1">
    <citation type="submission" date="2019-05" db="EMBL/GenBank/DDBJ databases">
        <title>Another draft genome of Portunus trituberculatus and its Hox gene families provides insights of decapod evolution.</title>
        <authorList>
            <person name="Jeong J.-H."/>
            <person name="Song I."/>
            <person name="Kim S."/>
            <person name="Choi T."/>
            <person name="Kim D."/>
            <person name="Ryu S."/>
            <person name="Kim W."/>
        </authorList>
    </citation>
    <scope>NUCLEOTIDE SEQUENCE [LARGE SCALE GENOMIC DNA]</scope>
    <source>
        <tissue evidence="1">Muscle</tissue>
    </source>
</reference>
<comment type="caution">
    <text evidence="1">The sequence shown here is derived from an EMBL/GenBank/DDBJ whole genome shotgun (WGS) entry which is preliminary data.</text>
</comment>
<dbReference type="Proteomes" id="UP000324222">
    <property type="component" value="Unassembled WGS sequence"/>
</dbReference>
<sequence length="107" mass="12265">MALPSETHMWLGWQDYSLSKPKKVFVYIKALEWDHIYLIQRLDCCLTHCVSPPNTVCAKSYDATGPMSFLLKLLETCMILVSLLALENLNLGMNLLECLCQWQDPNT</sequence>
<keyword evidence="2" id="KW-1185">Reference proteome</keyword>
<proteinExistence type="predicted"/>
<gene>
    <name evidence="1" type="ORF">E2C01_023675</name>
</gene>
<evidence type="ECO:0000313" key="1">
    <source>
        <dbReference type="EMBL" id="MPC30411.1"/>
    </source>
</evidence>
<dbReference type="AlphaFoldDB" id="A0A5B7E8M4"/>